<keyword evidence="20" id="KW-1185">Reference proteome</keyword>
<evidence type="ECO:0000256" key="16">
    <source>
        <dbReference type="SAM" id="MobiDB-lite"/>
    </source>
</evidence>
<evidence type="ECO:0000256" key="4">
    <source>
        <dbReference type="ARBA" id="ARBA00022673"/>
    </source>
</evidence>
<sequence length="2074" mass="233168">MTSEEEGPAAVGEEPHMDLCASPGWDGLVEEAEPAEQEEQLQEVADDFSSELSALVVPYPELVPIVFFCLKQTTCPRNWCIHMVSSPWFERVSMMVILLNCVTLGMYQPCENIDCSSERCQILQAFDAFIYIFFALEMVVKMVALGIFGRRCYLGDTWNRLDFFIVMAGVVEYSLDLQNINLTAIRTVRVLRPLKAINRVPSMRILVNLLLDTLPMLGNVLLLCFFVFFIFGIIGVQLWAGLLRNRCYPEENFTLLTGVALPAPYYSPDEKDERPFICSLPQDNGIMSCGDVPARRVAGHQCCLDVDDVLHHQALGLVTEPFLNASAVVPGLCVNWNRYYTRCHTGHRNPHKGAINFDNIGYAWIVIFQVITLEGWVEIMYYVMDAHSFYNFIYFILLIIVGSFFMINLCLVVIATQFSETKQREHQLMQEQRAARLSSSTLASLVGPSDCYEEIFQLVCHVLRKGRRHTAAFFRTLCCKPPEQAQEKSNINGGEKSLQQHDGAAPDASAASQETEEEAAEEKDRCKKVEVACRRRSRELWMEMRVKLRGIVESKYFNRGIMVAILINTISMGIEHHEQPEELTNVLEICNIVFTSMFALEMILKLTAFGFFNYLRNPYNIFDGIIVIISVCEIVGQSDGGLSVLRTFRLLRVLKLVRFMPALRRQLVVLMKTMDNVATFCMLLMLFIFIFSILGMHIFGCKFSLKTDTGDTVPDRKNFDSLMWAIVTVFQILTQEDWNGVLYNGMASTSPLVALYFVALMTFGNYVLFNLLVAILVEGFQAEGDANRSYSDDDDDDDDDKGSSSNGSEQHKNSLTFSDPKLSSLTPNGHLDLAPLAEENTRIEFSEENHRSRIICLGRRSSSLLHSRSSHYHHWGRPPPQPSWSRRCSWNSVGHSARGLRAGGVIGGSLRVRSIHSHPAEHESLLLHPPFLLRRHRRALSLELSELLQRPPLVRKKSVSAEHKDCNGKGPGPQGTLLGEVYPQLNVRKDKKDLEEDTEYSLCFRIQKMMEVYRPDWCEKREDWSIYLFSPQNKFRLLCQTIIAHKLFDYVVLAFIFLNCITVALERPRIHQGSLERVFLTISNYVFTAIFVAEMTVKVVSKGLYLGDRAYLRSSWNILDGFLVFVSLVDIVVSMTGGAKILGVLRVLRLLRTLRPLRVISRAPGLKLVVETLITSLKPIGNIVLICCAFFIIFGILGVQLFKGKFYYCVGLDVKNITNKSDCLSANYRWVHHKYNFDNLGQALMSLFVLASKDGWVNIMYHGLDAVGIDQQPVINNNPWMLLYFISFLLIVSFFVLNMFVGVVVENFHKCRQHQEVEEARRREEKRLKRMEKRRRKAQRLPYYSSYGRVRLMIHSFCTSHYLDLFITLIICINVVTMSLEHYNQPQSLETALKYCNYFFSSTFVVEAMLKLIAFGFRRFFKDRWNQLDLAIVLLSVMGITLEEIEISASLPINPTIIRIMRVLRIARVLKLLKMATGMRALLDTVVQALPQVGNLGLLFVLLFFIYAALGVELFGELVCNVEYPCEGMSRHATFENFGMAFLTLFQVSTGDNWNGIMKDTLRECPPGDSYSCNSSLQIISPMYFVSFVLTAQFVLINVVVAVLMKHLDDSNKEAQEDAEMDAEIEMELAQGGLCCLGHLERATGTDAGERPAMAAAHTNTNTSQSGFTQNQRSLYSPAQENQWLESVSLLMKDSLDGEMQMIDNLSGSVFHHYCSPPIRRDGRSQSEEIRLAEVEHTSLMSEQLSDKSPSPALPDDISLDEHSDYQLLDRDRKEHGSADLSTDELVCRSFLPQSDASSAGRDRRDVRRETGHHRDGSGGDGQTSSPLFHLPAEFFHPTTAAIPQGSPATGAAQPGSRHASPASWASLRSPGANSRVMGPQMSHSNSSLATGSSLSSLQTMLEEGVSPSGDPTLPLISRTHVPPPELSQRYHTPQTVFNLQATRGRHRNRRGYSDCTNPDWIRQDPSDEDTGSGVGAGGPGQAGNLEQLSDNLSSFSLTSLHPSDSLAPPLAKKCNSTGSLVQGSLAVRNKDGRCLYGFDPCTEATGEETERDASPVGTKTCSQTLGSGCRKNR</sequence>
<keyword evidence="8" id="KW-0851">Voltage-gated channel</keyword>
<comment type="catalytic activity">
    <reaction evidence="14">
        <text>Ca(2+)(in) = Ca(2+)(out)</text>
        <dbReference type="Rhea" id="RHEA:29671"/>
        <dbReference type="ChEBI" id="CHEBI:29108"/>
    </reaction>
</comment>
<feature type="transmembrane region" description="Helical" evidence="17">
    <location>
        <begin position="1282"/>
        <end position="1305"/>
    </location>
</feature>
<name>A0A9J7ZLC9_CYPCA</name>
<dbReference type="PRINTS" id="PR01629">
    <property type="entry name" value="TVDCCALPHA1"/>
</dbReference>
<feature type="transmembrane region" description="Helical" evidence="17">
    <location>
        <begin position="1047"/>
        <end position="1066"/>
    </location>
</feature>
<feature type="domain" description="Ion transport" evidence="18">
    <location>
        <begin position="555"/>
        <end position="783"/>
    </location>
</feature>
<evidence type="ECO:0000256" key="1">
    <source>
        <dbReference type="ARBA" id="ARBA00004141"/>
    </source>
</evidence>
<feature type="transmembrane region" description="Helical" evidence="17">
    <location>
        <begin position="216"/>
        <end position="240"/>
    </location>
</feature>
<feature type="transmembrane region" description="Helical" evidence="17">
    <location>
        <begin position="1078"/>
        <end position="1101"/>
    </location>
</feature>
<feature type="compositionally biased region" description="Gly residues" evidence="16">
    <location>
        <begin position="1973"/>
        <end position="1982"/>
    </location>
</feature>
<keyword evidence="6" id="KW-0677">Repeat</keyword>
<dbReference type="GO" id="GO:0005248">
    <property type="term" value="F:voltage-gated sodium channel activity"/>
    <property type="evidence" value="ECO:0007669"/>
    <property type="project" value="TreeGrafter"/>
</dbReference>
<keyword evidence="13" id="KW-0407">Ion channel</keyword>
<evidence type="ECO:0000256" key="2">
    <source>
        <dbReference type="ARBA" id="ARBA00022448"/>
    </source>
</evidence>
<evidence type="ECO:0000256" key="12">
    <source>
        <dbReference type="ARBA" id="ARBA00023180"/>
    </source>
</evidence>
<dbReference type="Proteomes" id="UP001108240">
    <property type="component" value="Unplaced"/>
</dbReference>
<feature type="transmembrane region" description="Helical" evidence="17">
    <location>
        <begin position="556"/>
        <end position="574"/>
    </location>
</feature>
<feature type="compositionally biased region" description="Polar residues" evidence="16">
    <location>
        <begin position="803"/>
        <end position="823"/>
    </location>
</feature>
<keyword evidence="15" id="KW-0175">Coiled coil</keyword>
<dbReference type="FunFam" id="1.20.120.350:FF:000009">
    <property type="entry name" value="Voltage-dependent T-type calcium channel subunit alpha"/>
    <property type="match status" value="1"/>
</dbReference>
<dbReference type="FunFam" id="1.20.120.350:FF:000008">
    <property type="entry name" value="Voltage-dependent T-type calcium channel subunit alpha"/>
    <property type="match status" value="1"/>
</dbReference>
<dbReference type="SUPFAM" id="SSF81324">
    <property type="entry name" value="Voltage-gated potassium channels"/>
    <property type="match status" value="4"/>
</dbReference>
<dbReference type="GO" id="GO:0043005">
    <property type="term" value="C:neuron projection"/>
    <property type="evidence" value="ECO:0007669"/>
    <property type="project" value="TreeGrafter"/>
</dbReference>
<keyword evidence="11 17" id="KW-0472">Membrane</keyword>
<reference evidence="19" key="1">
    <citation type="submission" date="2025-05" db="UniProtKB">
        <authorList>
            <consortium name="Ensembl"/>
        </authorList>
    </citation>
    <scope>IDENTIFICATION</scope>
</reference>
<feature type="transmembrane region" description="Helical" evidence="17">
    <location>
        <begin position="389"/>
        <end position="414"/>
    </location>
</feature>
<feature type="transmembrane region" description="Helical" evidence="17">
    <location>
        <begin position="1361"/>
        <end position="1378"/>
    </location>
</feature>
<dbReference type="GO" id="GO:0045956">
    <property type="term" value="P:positive regulation of calcium ion-dependent exocytosis"/>
    <property type="evidence" value="ECO:0007669"/>
    <property type="project" value="TreeGrafter"/>
</dbReference>
<keyword evidence="3" id="KW-0109">Calcium transport</keyword>
<dbReference type="OMA" id="MDIRNIT"/>
<feature type="compositionally biased region" description="Polar residues" evidence="16">
    <location>
        <begin position="1739"/>
        <end position="1749"/>
    </location>
</feature>
<keyword evidence="9 17" id="KW-1133">Transmembrane helix</keyword>
<dbReference type="Ensembl" id="ENSCCRT00000115220.1">
    <property type="protein sequence ID" value="ENSCCRP00000158526.1"/>
    <property type="gene ID" value="ENSCCRG00000072249.1"/>
</dbReference>
<feature type="domain" description="Ion transport" evidence="18">
    <location>
        <begin position="1045"/>
        <end position="1315"/>
    </location>
</feature>
<evidence type="ECO:0000256" key="11">
    <source>
        <dbReference type="ARBA" id="ARBA00023136"/>
    </source>
</evidence>
<dbReference type="FunFam" id="1.20.120.350:FF:000007">
    <property type="entry name" value="Voltage-dependent T-type calcium channel subunit alpha"/>
    <property type="match status" value="1"/>
</dbReference>
<dbReference type="PANTHER" id="PTHR10037:SF209">
    <property type="entry name" value="VOLTAGE-DEPENDENT T-TYPE CALCIUM CHANNEL SUBUNIT ALPHA"/>
    <property type="match status" value="1"/>
</dbReference>
<feature type="transmembrane region" description="Helical" evidence="17">
    <location>
        <begin position="1183"/>
        <end position="1202"/>
    </location>
</feature>
<feature type="transmembrane region" description="Helical" evidence="17">
    <location>
        <begin position="1121"/>
        <end position="1148"/>
    </location>
</feature>
<keyword evidence="2" id="KW-0813">Transport</keyword>
<dbReference type="GO" id="GO:0001518">
    <property type="term" value="C:voltage-gated sodium channel complex"/>
    <property type="evidence" value="ECO:0007669"/>
    <property type="project" value="TreeGrafter"/>
</dbReference>
<dbReference type="GO" id="GO:0005891">
    <property type="term" value="C:voltage-gated calcium channel complex"/>
    <property type="evidence" value="ECO:0007669"/>
    <property type="project" value="InterPro"/>
</dbReference>
<evidence type="ECO:0000256" key="3">
    <source>
        <dbReference type="ARBA" id="ARBA00022568"/>
    </source>
</evidence>
<keyword evidence="10" id="KW-0406">Ion transport</keyword>
<evidence type="ECO:0000256" key="5">
    <source>
        <dbReference type="ARBA" id="ARBA00022692"/>
    </source>
</evidence>
<dbReference type="FunFam" id="1.20.120.350:FF:000012">
    <property type="entry name" value="Voltage-dependent T-type calcium channel subunit alpha"/>
    <property type="match status" value="1"/>
</dbReference>
<dbReference type="Ensembl" id="ENSCCRT00000179256.1">
    <property type="protein sequence ID" value="ENSCCRP00000130010.1"/>
    <property type="gene ID" value="ENSCCRG00000072249.1"/>
</dbReference>
<dbReference type="GeneTree" id="ENSGT00940000158594"/>
<dbReference type="InterPro" id="IPR005445">
    <property type="entry name" value="VDCC_T_a1"/>
</dbReference>
<feature type="compositionally biased region" description="Low complexity" evidence="16">
    <location>
        <begin position="1883"/>
        <end position="1898"/>
    </location>
</feature>
<feature type="compositionally biased region" description="Basic and acidic residues" evidence="16">
    <location>
        <begin position="1801"/>
        <end position="1818"/>
    </location>
</feature>
<evidence type="ECO:0000256" key="6">
    <source>
        <dbReference type="ARBA" id="ARBA00022737"/>
    </source>
</evidence>
<organism evidence="19 20">
    <name type="scientific">Cyprinus carpio carpio</name>
    <dbReference type="NCBI Taxonomy" id="630221"/>
    <lineage>
        <taxon>Eukaryota</taxon>
        <taxon>Metazoa</taxon>
        <taxon>Chordata</taxon>
        <taxon>Craniata</taxon>
        <taxon>Vertebrata</taxon>
        <taxon>Euteleostomi</taxon>
        <taxon>Actinopterygii</taxon>
        <taxon>Neopterygii</taxon>
        <taxon>Teleostei</taxon>
        <taxon>Ostariophysi</taxon>
        <taxon>Cypriniformes</taxon>
        <taxon>Cyprinidae</taxon>
        <taxon>Cyprininae</taxon>
        <taxon>Cyprinus</taxon>
    </lineage>
</organism>
<proteinExistence type="predicted"/>
<feature type="compositionally biased region" description="Polar residues" evidence="16">
    <location>
        <begin position="2058"/>
        <end position="2067"/>
    </location>
</feature>
<dbReference type="GO" id="GO:0008332">
    <property type="term" value="F:low voltage-gated calcium channel activity"/>
    <property type="evidence" value="ECO:0007669"/>
    <property type="project" value="TreeGrafter"/>
</dbReference>
<evidence type="ECO:0000256" key="13">
    <source>
        <dbReference type="ARBA" id="ARBA00023303"/>
    </source>
</evidence>
<dbReference type="Gene3D" id="1.10.287.70">
    <property type="match status" value="4"/>
</dbReference>
<evidence type="ECO:0000256" key="10">
    <source>
        <dbReference type="ARBA" id="ARBA00023065"/>
    </source>
</evidence>
<feature type="transmembrane region" description="Helical" evidence="17">
    <location>
        <begin position="1398"/>
        <end position="1417"/>
    </location>
</feature>
<dbReference type="PANTHER" id="PTHR10037">
    <property type="entry name" value="VOLTAGE-GATED CATION CHANNEL CALCIUM AND SODIUM"/>
    <property type="match status" value="1"/>
</dbReference>
<keyword evidence="4" id="KW-0107">Calcium channel</keyword>
<feature type="region of interest" description="Disordered" evidence="16">
    <location>
        <begin position="2046"/>
        <end position="2074"/>
    </location>
</feature>
<feature type="region of interest" description="Disordered" evidence="16">
    <location>
        <begin position="1945"/>
        <end position="1988"/>
    </location>
</feature>
<comment type="subcellular location">
    <subcellularLocation>
        <location evidence="1">Membrane</location>
        <topology evidence="1">Multi-pass membrane protein</topology>
    </subcellularLocation>
</comment>
<keyword evidence="5 17" id="KW-0812">Transmembrane</keyword>
<dbReference type="InterPro" id="IPR027359">
    <property type="entry name" value="Volt_channel_dom_sf"/>
</dbReference>
<feature type="region of interest" description="Disordered" evidence="16">
    <location>
        <begin position="1792"/>
        <end position="1929"/>
    </location>
</feature>
<dbReference type="GO" id="GO:0070509">
    <property type="term" value="P:calcium ion import"/>
    <property type="evidence" value="ECO:0007669"/>
    <property type="project" value="TreeGrafter"/>
</dbReference>
<evidence type="ECO:0000256" key="8">
    <source>
        <dbReference type="ARBA" id="ARBA00022882"/>
    </source>
</evidence>
<feature type="transmembrane region" description="Helical" evidence="17">
    <location>
        <begin position="128"/>
        <end position="148"/>
    </location>
</feature>
<dbReference type="Gene3D" id="1.20.120.350">
    <property type="entry name" value="Voltage-gated potassium channels. Chain C"/>
    <property type="match status" value="4"/>
</dbReference>
<feature type="region of interest" description="Disordered" evidence="16">
    <location>
        <begin position="787"/>
        <end position="823"/>
    </location>
</feature>
<dbReference type="FunFam" id="1.10.287.70:FF:000054">
    <property type="entry name" value="Voltage-dependent T-type calcium channel subunit alpha"/>
    <property type="match status" value="1"/>
</dbReference>
<feature type="transmembrane region" description="Helical" evidence="17">
    <location>
        <begin position="586"/>
        <end position="612"/>
    </location>
</feature>
<feature type="transmembrane region" description="Helical" evidence="17">
    <location>
        <begin position="362"/>
        <end position="383"/>
    </location>
</feature>
<evidence type="ECO:0000256" key="9">
    <source>
        <dbReference type="ARBA" id="ARBA00022989"/>
    </source>
</evidence>
<evidence type="ECO:0000256" key="7">
    <source>
        <dbReference type="ARBA" id="ARBA00022837"/>
    </source>
</evidence>
<keyword evidence="7" id="KW-0106">Calcium</keyword>
<dbReference type="Pfam" id="PF00520">
    <property type="entry name" value="Ion_trans"/>
    <property type="match status" value="4"/>
</dbReference>
<protein>
    <submittedName>
        <fullName evidence="19">Calcium voltage-gated channel subunit alpha1 Ib</fullName>
    </submittedName>
</protein>
<feature type="transmembrane region" description="Helical" evidence="17">
    <location>
        <begin position="1496"/>
        <end position="1515"/>
    </location>
</feature>
<dbReference type="InterPro" id="IPR005821">
    <property type="entry name" value="Ion_trans_dom"/>
</dbReference>
<feature type="domain" description="Ion transport" evidence="18">
    <location>
        <begin position="1361"/>
        <end position="1615"/>
    </location>
</feature>
<evidence type="ECO:0000256" key="15">
    <source>
        <dbReference type="SAM" id="Coils"/>
    </source>
</evidence>
<evidence type="ECO:0000256" key="14">
    <source>
        <dbReference type="ARBA" id="ARBA00036634"/>
    </source>
</evidence>
<dbReference type="FunFam" id="1.10.287.70:FF:000136">
    <property type="entry name" value="Voltage-dependent T-type calcium channel subunit alpha"/>
    <property type="match status" value="1"/>
</dbReference>
<feature type="transmembrane region" description="Helical" evidence="17">
    <location>
        <begin position="753"/>
        <end position="777"/>
    </location>
</feature>
<evidence type="ECO:0000313" key="20">
    <source>
        <dbReference type="Proteomes" id="UP001108240"/>
    </source>
</evidence>
<feature type="region of interest" description="Disordered" evidence="16">
    <location>
        <begin position="485"/>
        <end position="522"/>
    </location>
</feature>
<keyword evidence="12" id="KW-0325">Glycoprotein</keyword>
<feature type="region of interest" description="Disordered" evidence="16">
    <location>
        <begin position="1739"/>
        <end position="1759"/>
    </location>
</feature>
<evidence type="ECO:0000259" key="18">
    <source>
        <dbReference type="Pfam" id="PF00520"/>
    </source>
</evidence>
<feature type="transmembrane region" description="Helical" evidence="17">
    <location>
        <begin position="677"/>
        <end position="699"/>
    </location>
</feature>
<feature type="transmembrane region" description="Helical" evidence="17">
    <location>
        <begin position="1584"/>
        <end position="1605"/>
    </location>
</feature>
<evidence type="ECO:0000313" key="19">
    <source>
        <dbReference type="Ensembl" id="ENSCCRP00000130010.1"/>
    </source>
</evidence>
<dbReference type="FunFam" id="1.10.287.70:FF:000018">
    <property type="entry name" value="Voltage-dependent T-type calcium channel subunit alpha"/>
    <property type="match status" value="1"/>
</dbReference>
<evidence type="ECO:0000256" key="17">
    <source>
        <dbReference type="SAM" id="Phobius"/>
    </source>
</evidence>
<feature type="coiled-coil region" evidence="15">
    <location>
        <begin position="1314"/>
        <end position="1341"/>
    </location>
</feature>
<accession>A0A9J7ZLC9</accession>
<dbReference type="InterPro" id="IPR043203">
    <property type="entry name" value="VGCC_Ca_Na"/>
</dbReference>
<feature type="domain" description="Ion transport" evidence="18">
    <location>
        <begin position="87"/>
        <end position="425"/>
    </location>
</feature>
<dbReference type="GO" id="GO:0086010">
    <property type="term" value="P:membrane depolarization during action potential"/>
    <property type="evidence" value="ECO:0007669"/>
    <property type="project" value="TreeGrafter"/>
</dbReference>